<dbReference type="Pfam" id="PF00646">
    <property type="entry name" value="F-box"/>
    <property type="match status" value="1"/>
</dbReference>
<evidence type="ECO:0000259" key="1">
    <source>
        <dbReference type="PROSITE" id="PS50181"/>
    </source>
</evidence>
<dbReference type="InterPro" id="IPR036404">
    <property type="entry name" value="Jacalin-like_lectin_dom_sf"/>
</dbReference>
<dbReference type="CDD" id="cd09917">
    <property type="entry name" value="F-box_SF"/>
    <property type="match status" value="1"/>
</dbReference>
<dbReference type="SUPFAM" id="SSF81383">
    <property type="entry name" value="F-box domain"/>
    <property type="match status" value="1"/>
</dbReference>
<dbReference type="EMBL" id="CP069112">
    <property type="protein sequence ID" value="QSS62874.1"/>
    <property type="molecule type" value="Genomic_DNA"/>
</dbReference>
<evidence type="ECO:0000313" key="2">
    <source>
        <dbReference type="EMBL" id="QSS62874.1"/>
    </source>
</evidence>
<reference evidence="2" key="1">
    <citation type="submission" date="2021-01" db="EMBL/GenBank/DDBJ databases">
        <title>Chromosome-level genome assembly of a human fungal pathogen reveals clustering of transcriptionally co-regulated genes.</title>
        <authorList>
            <person name="Voorhies M."/>
            <person name="Cohen S."/>
            <person name="Shea T.P."/>
            <person name="Petrus S."/>
            <person name="Munoz J.F."/>
            <person name="Poplawski S."/>
            <person name="Goldman W.E."/>
            <person name="Michael T."/>
            <person name="Cuomo C.A."/>
            <person name="Sil A."/>
            <person name="Beyhan S."/>
        </authorList>
    </citation>
    <scope>NUCLEOTIDE SEQUENCE</scope>
    <source>
        <strain evidence="2">WU24</strain>
    </source>
</reference>
<dbReference type="Gene3D" id="2.100.10.30">
    <property type="entry name" value="Jacalin-like lectin domain"/>
    <property type="match status" value="1"/>
</dbReference>
<dbReference type="InterPro" id="IPR056021">
    <property type="entry name" value="DUF7600"/>
</dbReference>
<gene>
    <name evidence="2" type="ORF">I7I51_02617</name>
</gene>
<protein>
    <recommendedName>
        <fullName evidence="1">F-box domain-containing protein</fullName>
    </recommendedName>
</protein>
<accession>A0A8A1ME31</accession>
<dbReference type="Gene3D" id="1.20.1280.50">
    <property type="match status" value="1"/>
</dbReference>
<dbReference type="Proteomes" id="UP000663671">
    <property type="component" value="Chromosome 7"/>
</dbReference>
<dbReference type="Pfam" id="PF24539">
    <property type="entry name" value="DUF7600"/>
    <property type="match status" value="1"/>
</dbReference>
<dbReference type="VEuPathDB" id="FungiDB:I7I51_02617"/>
<name>A0A8A1ME31_AJECA</name>
<dbReference type="SUPFAM" id="SSF51101">
    <property type="entry name" value="Mannose-binding lectins"/>
    <property type="match status" value="1"/>
</dbReference>
<dbReference type="InterPro" id="IPR036047">
    <property type="entry name" value="F-box-like_dom_sf"/>
</dbReference>
<dbReference type="OrthoDB" id="5273847at2759"/>
<evidence type="ECO:0000313" key="3">
    <source>
        <dbReference type="Proteomes" id="UP000663671"/>
    </source>
</evidence>
<sequence length="755" mass="84840">MPHACQFRVLVYFALRLNSPPGILSSLILNPDGVYIGSNLDMPEESGLYCILCAGFIHYQSPRESWQTEFRAVRVTHGDGDGDGDEKKRFLTGVGGFIHRDFPFSAPSNPDQRYDDKEYRVSPLDEFVPFLSVSHRIDIGYAFHDLCWRLLNALSYPDPVPIDRFYDICSSFHPRSQNWLPWGHTYGGLLKADRVYYPWEEARLAGMITGSVTKPKLSPYYYYKQDPWNIPELQQILAETKESPGRESCNDELRISCRPQQHADCFSMLPVELLEEIMTQLLVKDVASLRRASRSFASLPLTQYFWSSRFRPEMDRDFIFEATIADRESAVSAGRRDWRVLYEKTGQSLLEGGALANRRRIWNCNRSLARLLSIEPLDKERLARADRYNNIVWKAVGARYPSNQYSRLYVQAARLPREISRIAVSLITLNGKQYVSGIRISSRKERGVDMGYIIPSSEIVLDLENENGTPVTLSGFITAVGPSGIHALRATTLEGVLSIWGGCPDSKPVTLRLCNNERISHLKCAFDGFKLVAISVPDPEVGSHERPPHLPLRTTAIWYPTVPPEDVYLHESTFAGKEVPQSEYHPLIHVMFGGPQGSYLKYLTRISVTVSGQTIVGIDFEYGGESAPVERLQAGRNALGGDDSLRIPFTVDGPGGEILTGIQVNGDCWKNITSIKVATNRNRQFTFQPNAIPQLRFPPGPLVRKKMGKIEITPGTTIIGIYIMHDSFAGMIGLGPISKRLPEYSDKGSHAKDKS</sequence>
<dbReference type="PROSITE" id="PS50181">
    <property type="entry name" value="FBOX"/>
    <property type="match status" value="1"/>
</dbReference>
<feature type="domain" description="F-box" evidence="1">
    <location>
        <begin position="263"/>
        <end position="309"/>
    </location>
</feature>
<dbReference type="InterPro" id="IPR001810">
    <property type="entry name" value="F-box_dom"/>
</dbReference>
<dbReference type="AlphaFoldDB" id="A0A8A1ME31"/>
<organism evidence="2 3">
    <name type="scientific">Ajellomyces capsulatus</name>
    <name type="common">Darling's disease fungus</name>
    <name type="synonym">Histoplasma capsulatum</name>
    <dbReference type="NCBI Taxonomy" id="5037"/>
    <lineage>
        <taxon>Eukaryota</taxon>
        <taxon>Fungi</taxon>
        <taxon>Dikarya</taxon>
        <taxon>Ascomycota</taxon>
        <taxon>Pezizomycotina</taxon>
        <taxon>Eurotiomycetes</taxon>
        <taxon>Eurotiomycetidae</taxon>
        <taxon>Onygenales</taxon>
        <taxon>Ajellomycetaceae</taxon>
        <taxon>Histoplasma</taxon>
    </lineage>
</organism>
<proteinExistence type="predicted"/>